<keyword evidence="2" id="KW-0731">Sigma factor</keyword>
<dbReference type="InterPro" id="IPR000943">
    <property type="entry name" value="RNA_pol_sigma70"/>
</dbReference>
<organism evidence="8 9">
    <name type="scientific">candidate division TA06 bacterium</name>
    <dbReference type="NCBI Taxonomy" id="2250710"/>
    <lineage>
        <taxon>Bacteria</taxon>
        <taxon>Bacteria division TA06</taxon>
    </lineage>
</organism>
<evidence type="ECO:0000256" key="2">
    <source>
        <dbReference type="ARBA" id="ARBA00023082"/>
    </source>
</evidence>
<dbReference type="Proteomes" id="UP000736328">
    <property type="component" value="Unassembled WGS sequence"/>
</dbReference>
<dbReference type="Gene3D" id="1.10.601.10">
    <property type="entry name" value="RNA Polymerase Primary Sigma Factor"/>
    <property type="match status" value="1"/>
</dbReference>
<dbReference type="InterPro" id="IPR007627">
    <property type="entry name" value="RNA_pol_sigma70_r2"/>
</dbReference>
<dbReference type="SUPFAM" id="SSF88659">
    <property type="entry name" value="Sigma3 and sigma4 domains of RNA polymerase sigma factors"/>
    <property type="match status" value="2"/>
</dbReference>
<feature type="domain" description="RNA polymerase sigma-70 region 4" evidence="7">
    <location>
        <begin position="223"/>
        <end position="274"/>
    </location>
</feature>
<dbReference type="NCBIfam" id="TIGR02937">
    <property type="entry name" value="sigma70-ECF"/>
    <property type="match status" value="1"/>
</dbReference>
<keyword evidence="1" id="KW-0805">Transcription regulation</keyword>
<evidence type="ECO:0000313" key="8">
    <source>
        <dbReference type="EMBL" id="MBI4725819.1"/>
    </source>
</evidence>
<gene>
    <name evidence="8" type="ORF">HY768_01105</name>
</gene>
<dbReference type="EMBL" id="JACQXR010000011">
    <property type="protein sequence ID" value="MBI4725819.1"/>
    <property type="molecule type" value="Genomic_DNA"/>
</dbReference>
<feature type="domain" description="RNA polymerase sigma-70 region 2" evidence="6">
    <location>
        <begin position="51"/>
        <end position="120"/>
    </location>
</feature>
<accession>A0A933I8U8</accession>
<dbReference type="InterPro" id="IPR036388">
    <property type="entry name" value="WH-like_DNA-bd_sf"/>
</dbReference>
<dbReference type="InterPro" id="IPR007624">
    <property type="entry name" value="RNA_pol_sigma70_r3"/>
</dbReference>
<evidence type="ECO:0000259" key="6">
    <source>
        <dbReference type="Pfam" id="PF04542"/>
    </source>
</evidence>
<evidence type="ECO:0000256" key="1">
    <source>
        <dbReference type="ARBA" id="ARBA00023015"/>
    </source>
</evidence>
<name>A0A933I8U8_UNCT6</name>
<dbReference type="GO" id="GO:0006352">
    <property type="term" value="P:DNA-templated transcription initiation"/>
    <property type="evidence" value="ECO:0007669"/>
    <property type="project" value="InterPro"/>
</dbReference>
<dbReference type="Pfam" id="PF04545">
    <property type="entry name" value="Sigma70_r4"/>
    <property type="match status" value="1"/>
</dbReference>
<dbReference type="InterPro" id="IPR013324">
    <property type="entry name" value="RNA_pol_sigma_r3/r4-like"/>
</dbReference>
<dbReference type="CDD" id="cd06171">
    <property type="entry name" value="Sigma70_r4"/>
    <property type="match status" value="1"/>
</dbReference>
<evidence type="ECO:0000259" key="5">
    <source>
        <dbReference type="Pfam" id="PF04539"/>
    </source>
</evidence>
<dbReference type="PANTHER" id="PTHR30603:SF47">
    <property type="entry name" value="RNA POLYMERASE SIGMA FACTOR SIGD, CHLOROPLASTIC"/>
    <property type="match status" value="1"/>
</dbReference>
<dbReference type="AlphaFoldDB" id="A0A933I8U8"/>
<dbReference type="InterPro" id="IPR050239">
    <property type="entry name" value="Sigma-70_RNA_pol_init_factors"/>
</dbReference>
<dbReference type="InterPro" id="IPR013325">
    <property type="entry name" value="RNA_pol_sigma_r2"/>
</dbReference>
<dbReference type="Gene3D" id="1.10.10.10">
    <property type="entry name" value="Winged helix-like DNA-binding domain superfamily/Winged helix DNA-binding domain"/>
    <property type="match status" value="2"/>
</dbReference>
<dbReference type="SUPFAM" id="SSF88946">
    <property type="entry name" value="Sigma2 domain of RNA polymerase sigma factors"/>
    <property type="match status" value="1"/>
</dbReference>
<dbReference type="GO" id="GO:0003677">
    <property type="term" value="F:DNA binding"/>
    <property type="evidence" value="ECO:0007669"/>
    <property type="project" value="UniProtKB-KW"/>
</dbReference>
<evidence type="ECO:0000256" key="4">
    <source>
        <dbReference type="ARBA" id="ARBA00023163"/>
    </source>
</evidence>
<evidence type="ECO:0000256" key="3">
    <source>
        <dbReference type="ARBA" id="ARBA00023125"/>
    </source>
</evidence>
<reference evidence="8" key="1">
    <citation type="submission" date="2020-07" db="EMBL/GenBank/DDBJ databases">
        <title>Huge and variable diversity of episymbiotic CPR bacteria and DPANN archaea in groundwater ecosystems.</title>
        <authorList>
            <person name="He C.Y."/>
            <person name="Keren R."/>
            <person name="Whittaker M."/>
            <person name="Farag I.F."/>
            <person name="Doudna J."/>
            <person name="Cate J.H.D."/>
            <person name="Banfield J.F."/>
        </authorList>
    </citation>
    <scope>NUCLEOTIDE SEQUENCE</scope>
    <source>
        <strain evidence="8">NC_groundwater_1520_Pr4_B-0.1um_53_5</strain>
    </source>
</reference>
<proteinExistence type="predicted"/>
<dbReference type="Pfam" id="PF04539">
    <property type="entry name" value="Sigma70_r3"/>
    <property type="match status" value="1"/>
</dbReference>
<dbReference type="PRINTS" id="PR00046">
    <property type="entry name" value="SIGMA70FCT"/>
</dbReference>
<dbReference type="PANTHER" id="PTHR30603">
    <property type="entry name" value="RNA POLYMERASE SIGMA FACTOR RPO"/>
    <property type="match status" value="1"/>
</dbReference>
<dbReference type="PIRSF" id="PIRSF000770">
    <property type="entry name" value="RNA_pol_sigma-SigE/K"/>
    <property type="match status" value="1"/>
</dbReference>
<dbReference type="InterPro" id="IPR014284">
    <property type="entry name" value="RNA_pol_sigma-70_dom"/>
</dbReference>
<evidence type="ECO:0000259" key="7">
    <source>
        <dbReference type="Pfam" id="PF04545"/>
    </source>
</evidence>
<evidence type="ECO:0000313" key="9">
    <source>
        <dbReference type="Proteomes" id="UP000736328"/>
    </source>
</evidence>
<comment type="caution">
    <text evidence="8">The sequence shown here is derived from an EMBL/GenBank/DDBJ whole genome shotgun (WGS) entry which is preliminary data.</text>
</comment>
<feature type="domain" description="RNA polymerase sigma-70 region 3" evidence="5">
    <location>
        <begin position="131"/>
        <end position="208"/>
    </location>
</feature>
<protein>
    <submittedName>
        <fullName evidence="8">RNA polymerase sigma factor RpoD/SigA</fullName>
    </submittedName>
</protein>
<dbReference type="Pfam" id="PF04542">
    <property type="entry name" value="Sigma70_r2"/>
    <property type="match status" value="1"/>
</dbReference>
<dbReference type="GO" id="GO:0016987">
    <property type="term" value="F:sigma factor activity"/>
    <property type="evidence" value="ECO:0007669"/>
    <property type="project" value="UniProtKB-KW"/>
</dbReference>
<dbReference type="InterPro" id="IPR007630">
    <property type="entry name" value="RNA_pol_sigma70_r4"/>
</dbReference>
<keyword evidence="4" id="KW-0804">Transcription</keyword>
<sequence length="287" mass="32578">MNYKKISSVADDPSLDIYFKEIGSLAVLTEAQESELALKAKSGNRKALDKLVESNLRFVVSVAKDFQGRGMSMADLINEGNYGLMRAIRRYDPSKGYRFNTYAVWWIRQAILKAIAEQTRSVRLPMNRIDNLNKINKAIQELQAQSPNFGGRPSARQISKLVRIPEDEVSELLGFSSNEVSLDGPSLEGDGRSLGDTMENQAHTSPEQVLKNKTMSHDIKQVLSLLTPREEKIVKMYYGLENNEEGTLDSISRKFNISRERVRQLKERALKKIKYANESGRLRTYLD</sequence>
<keyword evidence="3" id="KW-0238">DNA-binding</keyword>